<proteinExistence type="predicted"/>
<feature type="region of interest" description="Disordered" evidence="1">
    <location>
        <begin position="1"/>
        <end position="29"/>
    </location>
</feature>
<feature type="domain" description="HTH cro/C1-type" evidence="2">
    <location>
        <begin position="46"/>
        <end position="101"/>
    </location>
</feature>
<dbReference type="RefSeq" id="WP_181054801.1">
    <property type="nucleotide sequence ID" value="NZ_JACDXJ010000003.1"/>
</dbReference>
<evidence type="ECO:0000313" key="3">
    <source>
        <dbReference type="EMBL" id="MBA1159212.1"/>
    </source>
</evidence>
<dbReference type="Proteomes" id="UP000572984">
    <property type="component" value="Unassembled WGS sequence"/>
</dbReference>
<evidence type="ECO:0000256" key="1">
    <source>
        <dbReference type="SAM" id="MobiDB-lite"/>
    </source>
</evidence>
<accession>A0A838BVT4</accession>
<dbReference type="GO" id="GO:0003677">
    <property type="term" value="F:DNA binding"/>
    <property type="evidence" value="ECO:0007669"/>
    <property type="project" value="InterPro"/>
</dbReference>
<organism evidence="3 4">
    <name type="scientific">Microvirga mediterraneensis</name>
    <dbReference type="NCBI Taxonomy" id="2754695"/>
    <lineage>
        <taxon>Bacteria</taxon>
        <taxon>Pseudomonadati</taxon>
        <taxon>Pseudomonadota</taxon>
        <taxon>Alphaproteobacteria</taxon>
        <taxon>Hyphomicrobiales</taxon>
        <taxon>Methylobacteriaceae</taxon>
        <taxon>Microvirga</taxon>
    </lineage>
</organism>
<dbReference type="InterPro" id="IPR010982">
    <property type="entry name" value="Lambda_DNA-bd_dom_sf"/>
</dbReference>
<keyword evidence="4" id="KW-1185">Reference proteome</keyword>
<dbReference type="AlphaFoldDB" id="A0A838BVT4"/>
<dbReference type="Gene3D" id="1.10.260.40">
    <property type="entry name" value="lambda repressor-like DNA-binding domains"/>
    <property type="match status" value="1"/>
</dbReference>
<dbReference type="Pfam" id="PF12844">
    <property type="entry name" value="HTH_19"/>
    <property type="match status" value="1"/>
</dbReference>
<sequence>MARARREGDAAVGAGQLAFDPAPEGRPSIAPTAAIEETRIAFGKFVNLMRRRHGYSMEQLAEAADIDPSELLVIEDDVHHVPEPRTVFKLAQTFEVPQRRLMQLAGLAAANDAGLRQEAVRFAARSESVQKLTPEESSALEAFVAVLSEQEPKRVK</sequence>
<evidence type="ECO:0000313" key="4">
    <source>
        <dbReference type="Proteomes" id="UP000572984"/>
    </source>
</evidence>
<dbReference type="SUPFAM" id="SSF47413">
    <property type="entry name" value="lambda repressor-like DNA-binding domains"/>
    <property type="match status" value="1"/>
</dbReference>
<dbReference type="PROSITE" id="PS50943">
    <property type="entry name" value="HTH_CROC1"/>
    <property type="match status" value="1"/>
</dbReference>
<evidence type="ECO:0000259" key="2">
    <source>
        <dbReference type="PROSITE" id="PS50943"/>
    </source>
</evidence>
<dbReference type="EMBL" id="JACDXJ010000003">
    <property type="protein sequence ID" value="MBA1159212.1"/>
    <property type="molecule type" value="Genomic_DNA"/>
</dbReference>
<dbReference type="InterPro" id="IPR001387">
    <property type="entry name" value="Cro/C1-type_HTH"/>
</dbReference>
<name>A0A838BVT4_9HYPH</name>
<protein>
    <submittedName>
        <fullName evidence="3">Helix-turn-helix transcriptional regulator</fullName>
    </submittedName>
</protein>
<comment type="caution">
    <text evidence="3">The sequence shown here is derived from an EMBL/GenBank/DDBJ whole genome shotgun (WGS) entry which is preliminary data.</text>
</comment>
<reference evidence="3 4" key="1">
    <citation type="submission" date="2020-07" db="EMBL/GenBank/DDBJ databases">
        <title>Draft genome and description of Microvirga mediterraneensis Marseille-Q2068 sp. nov.</title>
        <authorList>
            <person name="Boxberger M."/>
        </authorList>
    </citation>
    <scope>NUCLEOTIDE SEQUENCE [LARGE SCALE GENOMIC DNA]</scope>
    <source>
        <strain evidence="3 4">Marseille-Q2068</strain>
    </source>
</reference>
<dbReference type="SMART" id="SM00530">
    <property type="entry name" value="HTH_XRE"/>
    <property type="match status" value="1"/>
</dbReference>
<gene>
    <name evidence="3" type="ORF">H0S73_24315</name>
</gene>